<gene>
    <name evidence="4" type="ORF">E3N88_35776</name>
</gene>
<protein>
    <recommendedName>
        <fullName evidence="6">Protein ABIL5</fullName>
    </recommendedName>
</protein>
<reference evidence="4 5" key="1">
    <citation type="submission" date="2019-05" db="EMBL/GenBank/DDBJ databases">
        <title>Mikania micrantha, genome provides insights into the molecular mechanism of rapid growth.</title>
        <authorList>
            <person name="Liu B."/>
        </authorList>
    </citation>
    <scope>NUCLEOTIDE SEQUENCE [LARGE SCALE GENOMIC DNA]</scope>
    <source>
        <strain evidence="4">NLD-2019</strain>
        <tissue evidence="4">Leaf</tissue>
    </source>
</reference>
<evidence type="ECO:0000256" key="3">
    <source>
        <dbReference type="SAM" id="MobiDB-lite"/>
    </source>
</evidence>
<dbReference type="InterPro" id="IPR028457">
    <property type="entry name" value="ABI"/>
</dbReference>
<keyword evidence="5" id="KW-1185">Reference proteome</keyword>
<dbReference type="PANTHER" id="PTHR10460">
    <property type="entry name" value="ABL INTERACTOR FAMILY MEMBER"/>
    <property type="match status" value="1"/>
</dbReference>
<dbReference type="Gene3D" id="6.10.140.1620">
    <property type="match status" value="1"/>
</dbReference>
<evidence type="ECO:0008006" key="6">
    <source>
        <dbReference type="Google" id="ProtNLM"/>
    </source>
</evidence>
<feature type="compositionally biased region" description="Basic and acidic residues" evidence="3">
    <location>
        <begin position="7"/>
        <end position="21"/>
    </location>
</feature>
<comment type="caution">
    <text evidence="4">The sequence shown here is derived from an EMBL/GenBank/DDBJ whole genome shotgun (WGS) entry which is preliminary data.</text>
</comment>
<dbReference type="PANTHER" id="PTHR10460:SF11">
    <property type="entry name" value="PROTEIN ABIL5-RELATED"/>
    <property type="match status" value="1"/>
</dbReference>
<accession>A0A5N6M2S9</accession>
<comment type="similarity">
    <text evidence="1">Belongs to the ABI family.</text>
</comment>
<feature type="region of interest" description="Disordered" evidence="3">
    <location>
        <begin position="1"/>
        <end position="21"/>
    </location>
</feature>
<comment type="function">
    <text evidence="2">Involved in regulation of actin and microtubule organization. Part of a WAVE complex that activates the Arp2/3 complex.</text>
</comment>
<sequence>MKNSILSEDHEHHPQPESENDTKFCKSLQDLRDICSQLHHAADSYQSTFLNSDRKQLVLKNTKEYIQSAFVTVVDHLGSVSTNLDHHLSKTGSVYQAEVKIKTLSQKLLTCQDYSHKIALAKVSERENKPKYNSRYIKPPLSDVFKVEECDEFKVDEEVPLFLYTCNHYKPYLLLEGSKSFLPVRDNLSVQSRSESFQLQDKSKSKTGRGLLDIKSLRNSDMLLLGGSRRI</sequence>
<evidence type="ECO:0000313" key="4">
    <source>
        <dbReference type="EMBL" id="KAD3067896.1"/>
    </source>
</evidence>
<name>A0A5N6M2S9_9ASTR</name>
<dbReference type="AlphaFoldDB" id="A0A5N6M2S9"/>
<organism evidence="4 5">
    <name type="scientific">Mikania micrantha</name>
    <name type="common">bitter vine</name>
    <dbReference type="NCBI Taxonomy" id="192012"/>
    <lineage>
        <taxon>Eukaryota</taxon>
        <taxon>Viridiplantae</taxon>
        <taxon>Streptophyta</taxon>
        <taxon>Embryophyta</taxon>
        <taxon>Tracheophyta</taxon>
        <taxon>Spermatophyta</taxon>
        <taxon>Magnoliopsida</taxon>
        <taxon>eudicotyledons</taxon>
        <taxon>Gunneridae</taxon>
        <taxon>Pentapetalae</taxon>
        <taxon>asterids</taxon>
        <taxon>campanulids</taxon>
        <taxon>Asterales</taxon>
        <taxon>Asteraceae</taxon>
        <taxon>Asteroideae</taxon>
        <taxon>Heliantheae alliance</taxon>
        <taxon>Eupatorieae</taxon>
        <taxon>Mikania</taxon>
    </lineage>
</organism>
<dbReference type="Proteomes" id="UP000326396">
    <property type="component" value="Linkage Group LG7"/>
</dbReference>
<dbReference type="OrthoDB" id="2159336at2759"/>
<evidence type="ECO:0000256" key="2">
    <source>
        <dbReference type="ARBA" id="ARBA00025223"/>
    </source>
</evidence>
<evidence type="ECO:0000256" key="1">
    <source>
        <dbReference type="ARBA" id="ARBA00010020"/>
    </source>
</evidence>
<proteinExistence type="inferred from homology"/>
<dbReference type="EMBL" id="SZYD01000017">
    <property type="protein sequence ID" value="KAD3067896.1"/>
    <property type="molecule type" value="Genomic_DNA"/>
</dbReference>
<evidence type="ECO:0000313" key="5">
    <source>
        <dbReference type="Proteomes" id="UP000326396"/>
    </source>
</evidence>